<organism evidence="1 2">
    <name type="scientific">Paenibacillus rigui</name>
    <dbReference type="NCBI Taxonomy" id="554312"/>
    <lineage>
        <taxon>Bacteria</taxon>
        <taxon>Bacillati</taxon>
        <taxon>Bacillota</taxon>
        <taxon>Bacilli</taxon>
        <taxon>Bacillales</taxon>
        <taxon>Paenibacillaceae</taxon>
        <taxon>Paenibacillus</taxon>
    </lineage>
</organism>
<sequence length="154" mass="18311">MINQIILQGRCPLDFINFYRTELIYTQIDRFSKEIDIKWKTVINNYLNLYIDVNTIHVFTSIMEYDVELDNVFNRFFEMNNPNDIRCIDCKISSLIDSTTLLPVSKVYAGHKAICVIDFNKNNEQRIELPIIKEFHSKDSREVIIFNEFERSSK</sequence>
<proteinExistence type="predicted"/>
<dbReference type="RefSeq" id="WP_094018871.1">
    <property type="nucleotide sequence ID" value="NZ_NMQW01000091.1"/>
</dbReference>
<reference evidence="1 2" key="1">
    <citation type="submission" date="2017-07" db="EMBL/GenBank/DDBJ databases">
        <title>Genome sequencing and assembly of Paenibacillus rigui.</title>
        <authorList>
            <person name="Mayilraj S."/>
        </authorList>
    </citation>
    <scope>NUCLEOTIDE SEQUENCE [LARGE SCALE GENOMIC DNA]</scope>
    <source>
        <strain evidence="1 2">JCM 16352</strain>
    </source>
</reference>
<evidence type="ECO:0000313" key="2">
    <source>
        <dbReference type="Proteomes" id="UP000215509"/>
    </source>
</evidence>
<dbReference type="AlphaFoldDB" id="A0A229UFX5"/>
<keyword evidence="2" id="KW-1185">Reference proteome</keyword>
<dbReference type="EMBL" id="NMQW01000091">
    <property type="protein sequence ID" value="OXM82284.1"/>
    <property type="molecule type" value="Genomic_DNA"/>
</dbReference>
<protein>
    <submittedName>
        <fullName evidence="1">Uncharacterized protein</fullName>
    </submittedName>
</protein>
<name>A0A229UFX5_9BACL</name>
<evidence type="ECO:0000313" key="1">
    <source>
        <dbReference type="EMBL" id="OXM82284.1"/>
    </source>
</evidence>
<dbReference type="Proteomes" id="UP000215509">
    <property type="component" value="Unassembled WGS sequence"/>
</dbReference>
<gene>
    <name evidence="1" type="ORF">CF651_31745</name>
</gene>
<comment type="caution">
    <text evidence="1">The sequence shown here is derived from an EMBL/GenBank/DDBJ whole genome shotgun (WGS) entry which is preliminary data.</text>
</comment>
<accession>A0A229UFX5</accession>